<dbReference type="OrthoDB" id="5544375at2759"/>
<evidence type="ECO:0000256" key="1">
    <source>
        <dbReference type="SAM" id="MobiDB-lite"/>
    </source>
</evidence>
<dbReference type="Pfam" id="PF07956">
    <property type="entry name" value="DUF1690"/>
    <property type="match status" value="1"/>
</dbReference>
<reference evidence="2 3" key="1">
    <citation type="journal article" date="2018" name="Nat. Ecol. Evol.">
        <title>Pezizomycetes genomes reveal the molecular basis of ectomycorrhizal truffle lifestyle.</title>
        <authorList>
            <person name="Murat C."/>
            <person name="Payen T."/>
            <person name="Noel B."/>
            <person name="Kuo A."/>
            <person name="Morin E."/>
            <person name="Chen J."/>
            <person name="Kohler A."/>
            <person name="Krizsan K."/>
            <person name="Balestrini R."/>
            <person name="Da Silva C."/>
            <person name="Montanini B."/>
            <person name="Hainaut M."/>
            <person name="Levati E."/>
            <person name="Barry K.W."/>
            <person name="Belfiori B."/>
            <person name="Cichocki N."/>
            <person name="Clum A."/>
            <person name="Dockter R.B."/>
            <person name="Fauchery L."/>
            <person name="Guy J."/>
            <person name="Iotti M."/>
            <person name="Le Tacon F."/>
            <person name="Lindquist E.A."/>
            <person name="Lipzen A."/>
            <person name="Malagnac F."/>
            <person name="Mello A."/>
            <person name="Molinier V."/>
            <person name="Miyauchi S."/>
            <person name="Poulain J."/>
            <person name="Riccioni C."/>
            <person name="Rubini A."/>
            <person name="Sitrit Y."/>
            <person name="Splivallo R."/>
            <person name="Traeger S."/>
            <person name="Wang M."/>
            <person name="Zifcakova L."/>
            <person name="Wipf D."/>
            <person name="Zambonelli A."/>
            <person name="Paolocci F."/>
            <person name="Nowrousian M."/>
            <person name="Ottonello S."/>
            <person name="Baldrian P."/>
            <person name="Spatafora J.W."/>
            <person name="Henrissat B."/>
            <person name="Nagy L.G."/>
            <person name="Aury J.M."/>
            <person name="Wincker P."/>
            <person name="Grigoriev I.V."/>
            <person name="Bonfante P."/>
            <person name="Martin F.M."/>
        </authorList>
    </citation>
    <scope>NUCLEOTIDE SEQUENCE [LARGE SCALE GENOMIC DNA]</scope>
    <source>
        <strain evidence="2 3">ATCC MYA-4762</strain>
    </source>
</reference>
<proteinExistence type="predicted"/>
<name>A0A3N4LQT4_9PEZI</name>
<feature type="region of interest" description="Disordered" evidence="1">
    <location>
        <begin position="66"/>
        <end position="90"/>
    </location>
</feature>
<evidence type="ECO:0000313" key="3">
    <source>
        <dbReference type="Proteomes" id="UP000267821"/>
    </source>
</evidence>
<organism evidence="2 3">
    <name type="scientific">Terfezia boudieri ATCC MYA-4762</name>
    <dbReference type="NCBI Taxonomy" id="1051890"/>
    <lineage>
        <taxon>Eukaryota</taxon>
        <taxon>Fungi</taxon>
        <taxon>Dikarya</taxon>
        <taxon>Ascomycota</taxon>
        <taxon>Pezizomycotina</taxon>
        <taxon>Pezizomycetes</taxon>
        <taxon>Pezizales</taxon>
        <taxon>Pezizaceae</taxon>
        <taxon>Terfezia</taxon>
    </lineage>
</organism>
<dbReference type="AlphaFoldDB" id="A0A3N4LQT4"/>
<dbReference type="FunCoup" id="A0A3N4LQT4">
    <property type="interactions" value="42"/>
</dbReference>
<dbReference type="EMBL" id="ML121548">
    <property type="protein sequence ID" value="RPB22991.1"/>
    <property type="molecule type" value="Genomic_DNA"/>
</dbReference>
<gene>
    <name evidence="2" type="ORF">L211DRAFT_838926</name>
</gene>
<dbReference type="InParanoid" id="A0A3N4LQT4"/>
<dbReference type="Proteomes" id="UP000267821">
    <property type="component" value="Unassembled WGS sequence"/>
</dbReference>
<feature type="compositionally biased region" description="Low complexity" evidence="1">
    <location>
        <begin position="70"/>
        <end position="90"/>
    </location>
</feature>
<keyword evidence="3" id="KW-1185">Reference proteome</keyword>
<sequence>MGNNPSKPTEHIFYGETPVQFSHNLLSALEGSHESDSTRQKSSDLHIAQLVHSELQRLQSREDELLSQLSSTISTPSTPSSTTTATTGIDPTDALTLSRVSLANKVAEVKHRLESIPGGSGVGEDEDEEVKRARGEVVKCLRGKDRRPLDCWAEVQAFKDVASRRERGFVVGVVGK</sequence>
<dbReference type="InterPro" id="IPR012471">
    <property type="entry name" value="DUF1690"/>
</dbReference>
<accession>A0A3N4LQT4</accession>
<evidence type="ECO:0000313" key="2">
    <source>
        <dbReference type="EMBL" id="RPB22991.1"/>
    </source>
</evidence>
<protein>
    <submittedName>
        <fullName evidence="2">DUF1690-domain-containing protein</fullName>
    </submittedName>
</protein>